<comment type="caution">
    <text evidence="2">The sequence shown here is derived from an EMBL/GenBank/DDBJ whole genome shotgun (WGS) entry which is preliminary data.</text>
</comment>
<feature type="compositionally biased region" description="Low complexity" evidence="1">
    <location>
        <begin position="415"/>
        <end position="429"/>
    </location>
</feature>
<accession>A0A0N0DWZ1</accession>
<dbReference type="OMA" id="ARTFYHW"/>
<dbReference type="RefSeq" id="XP_015660641.1">
    <property type="nucleotide sequence ID" value="XM_015800634.1"/>
</dbReference>
<keyword evidence="3" id="KW-1185">Reference proteome</keyword>
<evidence type="ECO:0000313" key="3">
    <source>
        <dbReference type="Proteomes" id="UP000037923"/>
    </source>
</evidence>
<dbReference type="VEuPathDB" id="TriTrypDB:LpyrH10_05_1840"/>
<sequence>MHSHAEGTSTTAVTTNALRGPCAMVHRAVCAEAIRVIFALRFLSRDGVDDLAEELQRCHCVDASPRTRATTSFNRLTAPKDEGAEVVPSLVEKQLSPLHRRNDAHAEDGNGPSSLFEKRNDCRLGSAAETFFATSAAARSCIERASPITLCTAAHFLRCNAWTAASLVVGTTSEEDGKDEIPALTPPFPSSAASRTLLRQACAVELLRTREPGWCATALVRFTEWLLRENVSPNVRDDLARALSLTEYERLDSSTHNTAGVPPALLPYGSSHRARWLLSPADADAEASPSQRNLYTEEVVVLDSLPFLFPWLRASRAASSDSLNQEMENGPCDHRWCLEDLPQWCARVALHRQATAWYRHRVLRSAVLRWRTRRGLRVMTYLSRATEHQTDALDDMKGDLSGGTSETHGQEKSHPPTTETSPTASPSAERCAAECQTVETQSESLARQPTAAIPRNEEEKSKQLAQPHQVPGTFAIDTTVTAAAPFAHDEAKQQTDFSSVPAVTPSDPPHAQTKSMNATYEVSLLDRVLQQHNGNAQHTPKKDHRKLSDEDHSNDAAVFHGPNPQFSVSRVEQPPFDNTTPPLSSSASTAPPPYTSATRSAPIGEETNPSNSEEMLPELSERAIHAREVQCIVQAEQCHRITSLRSAFFLWRDRRLYESMAMRYVHGQHSTGVTRQCWRMWKHRCAAASQRRKEARDDALSDMVTERKAVVYFRRLLQAWRRAALARQFQLRTVGSRVVCRWRCEMRLAQYQRAARQPLIGALRTKRELWQRWCDRRMDVVADQRRGHYLLKRTLAAMQRRCKQLQALRVAAALYNGALMAQVWRAWTTRRSRASELCSFAHSVKSEEKLRQRLWACWRRRTLQRERSRRYEEEVRRLYSRQTLQRCFHTWVSRYQLEARVRGFVGRHRRSLLLKPSFETWRVRAEVRGVVRHGQEELAWRVGEQLKRRKVLRVWRRRAVAHAAARMAARAMEIDDAAHHLARLSRLARTFYHWRTRGFLLRRYLVDRRRCFPDTERARRSRPYATAVPPLLVAAIGENVSSGVRGVAQVKEKKVEEMELSPTTTPLPPPPPPPSSSRSAASSAASRNPSARVSPRAARRMAAAAAASPKASRHSSRRSPPRRRVTPATVDADADSHSSGAAAHGHVRPKKEDSVSVVSPQTAAPHSVLAGRSPAVVVVTPETATLRGRRTLALERKLLAAQRHLSLSGFGVCFPATSVERLPASSATVRSLSGSVSAATAFHPRKPSPSTPSVYLHSVVRSATDGASGKPRYRSSSTLSPPPNTSPIVNSSDAVSDVDGELPIRSHTATPLFSRKTTRSSSSTAPLRTLYSASDLVESPPQHPPRQLNATREGDEPHLESEQRSRFVPHTSANRLLSQMELLLKRVRGIEAEYRSPPTAQRGTVQR</sequence>
<organism evidence="2 3">
    <name type="scientific">Leptomonas pyrrhocoris</name>
    <name type="common">Firebug parasite</name>
    <dbReference type="NCBI Taxonomy" id="157538"/>
    <lineage>
        <taxon>Eukaryota</taxon>
        <taxon>Discoba</taxon>
        <taxon>Euglenozoa</taxon>
        <taxon>Kinetoplastea</taxon>
        <taxon>Metakinetoplastina</taxon>
        <taxon>Trypanosomatida</taxon>
        <taxon>Trypanosomatidae</taxon>
        <taxon>Leishmaniinae</taxon>
        <taxon>Leptomonas</taxon>
    </lineage>
</organism>
<reference evidence="2 3" key="1">
    <citation type="submission" date="2015-07" db="EMBL/GenBank/DDBJ databases">
        <title>High-quality genome of monoxenous trypanosomatid Leptomonas pyrrhocoris.</title>
        <authorList>
            <person name="Flegontov P."/>
            <person name="Butenko A."/>
            <person name="Firsov S."/>
            <person name="Vlcek C."/>
            <person name="Logacheva M.D."/>
            <person name="Field M."/>
            <person name="Filatov D."/>
            <person name="Flegontova O."/>
            <person name="Gerasimov E."/>
            <person name="Jackson A.P."/>
            <person name="Kelly S."/>
            <person name="Opperdoes F."/>
            <person name="O'Reilly A."/>
            <person name="Votypka J."/>
            <person name="Yurchenko V."/>
            <person name="Lukes J."/>
        </authorList>
    </citation>
    <scope>NUCLEOTIDE SEQUENCE [LARGE SCALE GENOMIC DNA]</scope>
    <source>
        <strain evidence="2">H10</strain>
    </source>
</reference>
<protein>
    <recommendedName>
        <fullName evidence="4">Sfi1 spindle body domain-containing protein</fullName>
    </recommendedName>
</protein>
<feature type="compositionally biased region" description="Low complexity" evidence="1">
    <location>
        <begin position="579"/>
        <end position="602"/>
    </location>
</feature>
<evidence type="ECO:0000313" key="2">
    <source>
        <dbReference type="EMBL" id="KPA82202.1"/>
    </source>
</evidence>
<feature type="region of interest" description="Disordered" evidence="1">
    <location>
        <begin position="1263"/>
        <end position="1373"/>
    </location>
</feature>
<feature type="compositionally biased region" description="Polar residues" evidence="1">
    <location>
        <begin position="437"/>
        <end position="447"/>
    </location>
</feature>
<feature type="compositionally biased region" description="Pro residues" evidence="1">
    <location>
        <begin position="1065"/>
        <end position="1075"/>
    </location>
</feature>
<feature type="compositionally biased region" description="Basic and acidic residues" evidence="1">
    <location>
        <begin position="1352"/>
        <end position="1365"/>
    </location>
</feature>
<gene>
    <name evidence="2" type="ORF">ABB37_03324</name>
</gene>
<evidence type="ECO:0008006" key="4">
    <source>
        <dbReference type="Google" id="ProtNLM"/>
    </source>
</evidence>
<feature type="compositionally biased region" description="Low complexity" evidence="1">
    <location>
        <begin position="1076"/>
        <end position="1110"/>
    </location>
</feature>
<dbReference type="OrthoDB" id="265608at2759"/>
<name>A0A0N0DWZ1_LEPPY</name>
<feature type="region of interest" description="Disordered" evidence="1">
    <location>
        <begin position="1055"/>
        <end position="1156"/>
    </location>
</feature>
<dbReference type="Proteomes" id="UP000037923">
    <property type="component" value="Unassembled WGS sequence"/>
</dbReference>
<dbReference type="GeneID" id="26903615"/>
<proteinExistence type="predicted"/>
<evidence type="ECO:0000256" key="1">
    <source>
        <dbReference type="SAM" id="MobiDB-lite"/>
    </source>
</evidence>
<feature type="region of interest" description="Disordered" evidence="1">
    <location>
        <begin position="490"/>
        <end position="513"/>
    </location>
</feature>
<dbReference type="EMBL" id="LGTL01000005">
    <property type="protein sequence ID" value="KPA82202.1"/>
    <property type="molecule type" value="Genomic_DNA"/>
</dbReference>
<feature type="compositionally biased region" description="Basic residues" evidence="1">
    <location>
        <begin position="1111"/>
        <end position="1125"/>
    </location>
</feature>
<feature type="region of interest" description="Disordered" evidence="1">
    <location>
        <begin position="390"/>
        <end position="470"/>
    </location>
</feature>
<feature type="region of interest" description="Disordered" evidence="1">
    <location>
        <begin position="533"/>
        <end position="616"/>
    </location>
</feature>
<feature type="compositionally biased region" description="Low complexity" evidence="1">
    <location>
        <begin position="1126"/>
        <end position="1144"/>
    </location>
</feature>